<accession>A0A7W9HUY0</accession>
<evidence type="ECO:0000313" key="1">
    <source>
        <dbReference type="EMBL" id="MBB5808920.1"/>
    </source>
</evidence>
<evidence type="ECO:0008006" key="3">
    <source>
        <dbReference type="Google" id="ProtNLM"/>
    </source>
</evidence>
<dbReference type="RefSeq" id="WP_184928752.1">
    <property type="nucleotide sequence ID" value="NZ_JACHMO010000001.1"/>
</dbReference>
<dbReference type="AlphaFoldDB" id="A0A7W9HUY0"/>
<gene>
    <name evidence="1" type="ORF">F4560_008688</name>
</gene>
<reference evidence="1 2" key="1">
    <citation type="submission" date="2020-08" db="EMBL/GenBank/DDBJ databases">
        <title>Sequencing the genomes of 1000 actinobacteria strains.</title>
        <authorList>
            <person name="Klenk H.-P."/>
        </authorList>
    </citation>
    <scope>NUCLEOTIDE SEQUENCE [LARGE SCALE GENOMIC DNA]</scope>
    <source>
        <strain evidence="1 2">DSM 45486</strain>
    </source>
</reference>
<dbReference type="SUPFAM" id="SSF53474">
    <property type="entry name" value="alpha/beta-Hydrolases"/>
    <property type="match status" value="1"/>
</dbReference>
<keyword evidence="2" id="KW-1185">Reference proteome</keyword>
<name>A0A7W9HUY0_9PSEU</name>
<protein>
    <recommendedName>
        <fullName evidence="3">Alpha/beta hydrolase</fullName>
    </recommendedName>
</protein>
<proteinExistence type="predicted"/>
<comment type="caution">
    <text evidence="1">The sequence shown here is derived from an EMBL/GenBank/DDBJ whole genome shotgun (WGS) entry which is preliminary data.</text>
</comment>
<sequence length="323" mass="34593">MTEIILVHGIGQEHRSADWLESQWLPSLAGGVRTAGHPELADALWRHARPGTPTTRMAYYADLFRRADQQGSAADLVGLSTPDRQRVIDDLLAELIANAGARAQGPNDQREVEQALRVLRGDVPDAQGLGALARPLLNALLRIGPFARLGHAVAERFLVAALRQVTLYLTDPEIRQAAQQRVLSLVDVDTKVVIAHSLGTVVAFEALHRVDHPIPLLITLGSPLGMRTLIHGRLHPQPTCVPPTVKRWVNIADRDDLVASTLDLTPLFAGGDGVLENHSTVDNGSKPHEATYYLGKAVVGGPLAEVCHSGDGLGDPPATSASA</sequence>
<dbReference type="Proteomes" id="UP000552097">
    <property type="component" value="Unassembled WGS sequence"/>
</dbReference>
<organism evidence="1 2">
    <name type="scientific">Saccharothrix ecbatanensis</name>
    <dbReference type="NCBI Taxonomy" id="1105145"/>
    <lineage>
        <taxon>Bacteria</taxon>
        <taxon>Bacillati</taxon>
        <taxon>Actinomycetota</taxon>
        <taxon>Actinomycetes</taxon>
        <taxon>Pseudonocardiales</taxon>
        <taxon>Pseudonocardiaceae</taxon>
        <taxon>Saccharothrix</taxon>
    </lineage>
</organism>
<evidence type="ECO:0000313" key="2">
    <source>
        <dbReference type="Proteomes" id="UP000552097"/>
    </source>
</evidence>
<dbReference type="EMBL" id="JACHMO010000001">
    <property type="protein sequence ID" value="MBB5808920.1"/>
    <property type="molecule type" value="Genomic_DNA"/>
</dbReference>
<dbReference type="InterPro" id="IPR029058">
    <property type="entry name" value="AB_hydrolase_fold"/>
</dbReference>